<feature type="region of interest" description="Disordered" evidence="1">
    <location>
        <begin position="184"/>
        <end position="210"/>
    </location>
</feature>
<dbReference type="Pfam" id="PF19189">
    <property type="entry name" value="Mtf2"/>
    <property type="match status" value="1"/>
</dbReference>
<proteinExistence type="predicted"/>
<keyword evidence="4" id="KW-1185">Reference proteome</keyword>
<gene>
    <name evidence="3" type="ORF">CFD26_100452</name>
</gene>
<feature type="region of interest" description="Disordered" evidence="1">
    <location>
        <begin position="144"/>
        <end position="168"/>
    </location>
</feature>
<evidence type="ECO:0000313" key="4">
    <source>
        <dbReference type="Proteomes" id="UP000215289"/>
    </source>
</evidence>
<feature type="domain" description="Mtf2-like C-terminal" evidence="2">
    <location>
        <begin position="224"/>
        <end position="408"/>
    </location>
</feature>
<name>A0A397IJE6_9EURO</name>
<dbReference type="PANTHER" id="PTHR39468:SF1">
    <property type="entry name" value="MTF2-LIKE C-TERMINAL DOMAIN-CONTAINING PROTEIN"/>
    <property type="match status" value="1"/>
</dbReference>
<dbReference type="OrthoDB" id="2444174at2759"/>
<dbReference type="GO" id="GO:0005739">
    <property type="term" value="C:mitochondrion"/>
    <property type="evidence" value="ECO:0007669"/>
    <property type="project" value="InterPro"/>
</dbReference>
<evidence type="ECO:0000313" key="3">
    <source>
        <dbReference type="EMBL" id="RLL95371.1"/>
    </source>
</evidence>
<reference evidence="3 4" key="1">
    <citation type="submission" date="2018-08" db="EMBL/GenBank/DDBJ databases">
        <title>Draft genome sequences of two Aspergillus turcosus clinical strains isolated from bronchoalveolar lavage fluid: one azole-susceptible and the other azole-resistant.</title>
        <authorList>
            <person name="Parent-Michaud M."/>
            <person name="Dufresne P.J."/>
            <person name="Fournier E."/>
            <person name="Martineau C."/>
            <person name="Moreira S."/>
            <person name="Perkins V."/>
            <person name="De Repentigny L."/>
            <person name="Dufresne S.F."/>
        </authorList>
    </citation>
    <scope>NUCLEOTIDE SEQUENCE [LARGE SCALE GENOMIC DNA]</scope>
    <source>
        <strain evidence="3">HMR AF 1038</strain>
    </source>
</reference>
<feature type="compositionally biased region" description="Polar residues" evidence="1">
    <location>
        <begin position="82"/>
        <end position="99"/>
    </location>
</feature>
<organism evidence="3 4">
    <name type="scientific">Aspergillus turcosus</name>
    <dbReference type="NCBI Taxonomy" id="1245748"/>
    <lineage>
        <taxon>Eukaryota</taxon>
        <taxon>Fungi</taxon>
        <taxon>Dikarya</taxon>
        <taxon>Ascomycota</taxon>
        <taxon>Pezizomycotina</taxon>
        <taxon>Eurotiomycetes</taxon>
        <taxon>Eurotiomycetidae</taxon>
        <taxon>Eurotiales</taxon>
        <taxon>Aspergillaceae</taxon>
        <taxon>Aspergillus</taxon>
        <taxon>Aspergillus subgen. Fumigati</taxon>
    </lineage>
</organism>
<dbReference type="PANTHER" id="PTHR39468">
    <property type="entry name" value="CHROMOSOME 7, WHOLE GENOME SHOTGUN SEQUENCE"/>
    <property type="match status" value="1"/>
</dbReference>
<accession>A0A397IJE6</accession>
<dbReference type="InterPro" id="IPR040009">
    <property type="entry name" value="Mtf2/C5D6.12-like"/>
</dbReference>
<evidence type="ECO:0000259" key="2">
    <source>
        <dbReference type="Pfam" id="PF19189"/>
    </source>
</evidence>
<comment type="caution">
    <text evidence="3">The sequence shown here is derived from an EMBL/GenBank/DDBJ whole genome shotgun (WGS) entry which is preliminary data.</text>
</comment>
<evidence type="ECO:0000256" key="1">
    <source>
        <dbReference type="SAM" id="MobiDB-lite"/>
    </source>
</evidence>
<dbReference type="AlphaFoldDB" id="A0A397IJE6"/>
<protein>
    <recommendedName>
        <fullName evidence="2">Mtf2-like C-terminal domain-containing protein</fullName>
    </recommendedName>
</protein>
<dbReference type="EMBL" id="NIDN02000155">
    <property type="protein sequence ID" value="RLL95371.1"/>
    <property type="molecule type" value="Genomic_DNA"/>
</dbReference>
<dbReference type="STRING" id="1245748.A0A397IJE6"/>
<sequence>MPLRISRTSLALVTLNSPVPFLYQTQTLTAPLRYAKWNARQARSLQSVSTAFTPPEPNLGRGEESVHDSESSENATPPLKSDSASRAPSKNGRRAQTSYLKKKRAATVSQSHPLALQPRQKTLTMTSAEKKAFGSLLEQMVVKEKEKKDDPEADTGEPEKVELSEDEMSQINNIFNSVLRDIRKKEQGSEGPTEGSAERNRKRRTKADFSERARAIQSIVKREKAKIESALRAAIDEGKGDTGILEVCEERIFSLLRYLGDGRLSGDSADEPTPHSTLEVPESVPVEEVVLLLYPKMILVAFRLLNSHFPGSPLISQFHSKVKSHGRTSAVLGSSTRLYNELLYFYWRGCSDLPSVVSLLKEMETTGLEPDEGTCALLKSISEQRVRDLQREARNNWDWWDMAPNQTAVRELFGENGWLPRLEKRVKELRTLPSSTKLLADRFEM</sequence>
<feature type="compositionally biased region" description="Basic and acidic residues" evidence="1">
    <location>
        <begin position="61"/>
        <end position="70"/>
    </location>
</feature>
<dbReference type="Proteomes" id="UP000215289">
    <property type="component" value="Unassembled WGS sequence"/>
</dbReference>
<feature type="region of interest" description="Disordered" evidence="1">
    <location>
        <begin position="45"/>
        <end position="123"/>
    </location>
</feature>
<dbReference type="InterPro" id="IPR043837">
    <property type="entry name" value="Mtf2-like_C"/>
</dbReference>